<dbReference type="SUPFAM" id="SSF50475">
    <property type="entry name" value="FMN-binding split barrel"/>
    <property type="match status" value="1"/>
</dbReference>
<protein>
    <submittedName>
        <fullName evidence="3">Flavin reductase</fullName>
    </submittedName>
</protein>
<keyword evidence="1" id="KW-0560">Oxidoreductase</keyword>
<dbReference type="Pfam" id="PF01613">
    <property type="entry name" value="Flavin_Reduct"/>
    <property type="match status" value="1"/>
</dbReference>
<dbReference type="AlphaFoldDB" id="A0A370NI77"/>
<dbReference type="RefSeq" id="WP_115216210.1">
    <property type="nucleotide sequence ID" value="NZ_QKWJ01000103.1"/>
</dbReference>
<proteinExistence type="predicted"/>
<evidence type="ECO:0000313" key="4">
    <source>
        <dbReference type="Proteomes" id="UP000255165"/>
    </source>
</evidence>
<reference evidence="4" key="1">
    <citation type="submission" date="2018-06" db="EMBL/GenBank/DDBJ databases">
        <authorList>
            <person name="Feng T."/>
            <person name="Jeon C.O."/>
        </authorList>
    </citation>
    <scope>NUCLEOTIDE SEQUENCE [LARGE SCALE GENOMIC DNA]</scope>
    <source>
        <strain evidence="4">S23</strain>
    </source>
</reference>
<dbReference type="PANTHER" id="PTHR30466">
    <property type="entry name" value="FLAVIN REDUCTASE"/>
    <property type="match status" value="1"/>
</dbReference>
<gene>
    <name evidence="3" type="ORF">DN412_37735</name>
</gene>
<comment type="caution">
    <text evidence="3">The sequence shown here is derived from an EMBL/GenBank/DDBJ whole genome shotgun (WGS) entry which is preliminary data.</text>
</comment>
<accession>A0A370NI77</accession>
<dbReference type="InterPro" id="IPR012349">
    <property type="entry name" value="Split_barrel_FMN-bd"/>
</dbReference>
<keyword evidence="4" id="KW-1185">Reference proteome</keyword>
<dbReference type="InterPro" id="IPR002563">
    <property type="entry name" value="Flavin_Rdtase-like_dom"/>
</dbReference>
<dbReference type="GO" id="GO:0010181">
    <property type="term" value="F:FMN binding"/>
    <property type="evidence" value="ECO:0007669"/>
    <property type="project" value="InterPro"/>
</dbReference>
<feature type="domain" description="Flavin reductase like" evidence="2">
    <location>
        <begin position="16"/>
        <end position="157"/>
    </location>
</feature>
<dbReference type="GO" id="GO:0042602">
    <property type="term" value="F:riboflavin reductase (NADPH) activity"/>
    <property type="evidence" value="ECO:0007669"/>
    <property type="project" value="TreeGrafter"/>
</dbReference>
<organism evidence="3 4">
    <name type="scientific">Cupriavidus lacunae</name>
    <dbReference type="NCBI Taxonomy" id="2666307"/>
    <lineage>
        <taxon>Bacteria</taxon>
        <taxon>Pseudomonadati</taxon>
        <taxon>Pseudomonadota</taxon>
        <taxon>Betaproteobacteria</taxon>
        <taxon>Burkholderiales</taxon>
        <taxon>Burkholderiaceae</taxon>
        <taxon>Cupriavidus</taxon>
    </lineage>
</organism>
<evidence type="ECO:0000313" key="3">
    <source>
        <dbReference type="EMBL" id="RDK05311.1"/>
    </source>
</evidence>
<dbReference type="Proteomes" id="UP000255165">
    <property type="component" value="Unassembled WGS sequence"/>
</dbReference>
<name>A0A370NI77_9BURK</name>
<sequence>MTRSLHIDPEEFRKGLRAFTTGVTVVSMDDGHGGMHAMTASSFAAVSVEPQLVAVSVAKTAKSHALLSADGPYAINILGERQAFHGHYFANRMTERWNPSYEWHEGAPVLAGTMGWFVCRRWAAYDGGDHTILVGETLKIHRTDDRPLVCSRGEFHVLGAKVEVVHPDALSQTATA</sequence>
<dbReference type="Gene3D" id="2.30.110.10">
    <property type="entry name" value="Electron Transport, Fmn-binding Protein, Chain A"/>
    <property type="match status" value="1"/>
</dbReference>
<evidence type="ECO:0000256" key="1">
    <source>
        <dbReference type="ARBA" id="ARBA00023002"/>
    </source>
</evidence>
<evidence type="ECO:0000259" key="2">
    <source>
        <dbReference type="SMART" id="SM00903"/>
    </source>
</evidence>
<dbReference type="InterPro" id="IPR050268">
    <property type="entry name" value="NADH-dep_flavin_reductase"/>
</dbReference>
<dbReference type="EMBL" id="QKWJ01000103">
    <property type="protein sequence ID" value="RDK05311.1"/>
    <property type="molecule type" value="Genomic_DNA"/>
</dbReference>
<dbReference type="SMART" id="SM00903">
    <property type="entry name" value="Flavin_Reduct"/>
    <property type="match status" value="1"/>
</dbReference>
<dbReference type="PANTHER" id="PTHR30466:SF1">
    <property type="entry name" value="FMN REDUCTASE (NADH) RUTF"/>
    <property type="match status" value="1"/>
</dbReference>